<reference evidence="7" key="1">
    <citation type="submission" date="2022-01" db="EMBL/GenBank/DDBJ databases">
        <authorList>
            <person name="King R."/>
        </authorList>
    </citation>
    <scope>NUCLEOTIDE SEQUENCE</scope>
</reference>
<dbReference type="Proteomes" id="UP001153712">
    <property type="component" value="Chromosome 7"/>
</dbReference>
<accession>A0A9N9TUS9</accession>
<dbReference type="PROSITE" id="PS51140">
    <property type="entry name" value="CUE"/>
    <property type="match status" value="1"/>
</dbReference>
<feature type="domain" description="CUE" evidence="6">
    <location>
        <begin position="220"/>
        <end position="263"/>
    </location>
</feature>
<evidence type="ECO:0000256" key="4">
    <source>
        <dbReference type="SAM" id="MobiDB-lite"/>
    </source>
</evidence>
<dbReference type="Gene3D" id="2.20.70.10">
    <property type="match status" value="1"/>
</dbReference>
<protein>
    <recommendedName>
        <fullName evidence="9">WW domain-containing protein</fullName>
    </recommendedName>
</protein>
<dbReference type="SMART" id="SM00456">
    <property type="entry name" value="WW"/>
    <property type="match status" value="1"/>
</dbReference>
<feature type="coiled-coil region" evidence="3">
    <location>
        <begin position="241"/>
        <end position="300"/>
    </location>
</feature>
<sequence length="505" mass="57071">MAELQNGLPPGWDCKRDERTGKLYYVNHFTKTTTWDDPRTSRNWHLHTPRHNQNASNECIPMQHGTPESRRNYVYPSRSSPLPAFQMSPKNLQEMSKPKMSPLSVRSPKVIDSSLTISTERIDETVAKVSGMFPTVTETHIRMLMKKYHAREALVISALQVEKYPITTPGPFATPPPQRNIHQPPPHHLVKSTGASPVCYRLPGGGSPASFRSSPRPHSSPKLKLRYMKSIFPAADETIILDILQNNENNIQKASDNLKDMGFERKDTVKEARQKVENKLEEERKEVEEEEKRKNVAAASIQSRVKTAEEKQKVKETLQGNYKDLAEHLISIALESVNFDEGKADQILQIIVQENTKTSDPEEKEEVDSNLPSTSGVANNNANMPISQSRQSLKSLLKAERDVEKHTFSRVVEENDVAYKSLNTTPTQGHNQDYAKGANEKLLLEEYVKWQGPNLSYRQGSNPSLLSKRTYKPCGPNKSLVKGHQCNLIKGSIFSRFNRAVVVED</sequence>
<keyword evidence="2" id="KW-0963">Cytoplasm</keyword>
<dbReference type="CDD" id="cd14279">
    <property type="entry name" value="CUE"/>
    <property type="match status" value="1"/>
</dbReference>
<dbReference type="SUPFAM" id="SSF46934">
    <property type="entry name" value="UBA-like"/>
    <property type="match status" value="1"/>
</dbReference>
<keyword evidence="3" id="KW-0175">Coiled coil</keyword>
<dbReference type="GO" id="GO:0005737">
    <property type="term" value="C:cytoplasm"/>
    <property type="evidence" value="ECO:0007669"/>
    <property type="project" value="UniProtKB-SubCell"/>
</dbReference>
<dbReference type="PANTHER" id="PTHR14791">
    <property type="entry name" value="BOMB/KIRA PROTEINS"/>
    <property type="match status" value="1"/>
</dbReference>
<dbReference type="PROSITE" id="PS50020">
    <property type="entry name" value="WW_DOMAIN_2"/>
    <property type="match status" value="1"/>
</dbReference>
<dbReference type="EMBL" id="OU900100">
    <property type="protein sequence ID" value="CAG9863853.1"/>
    <property type="molecule type" value="Genomic_DNA"/>
</dbReference>
<dbReference type="InterPro" id="IPR051105">
    <property type="entry name" value="WWC/KIBRA_Hippo_Reg"/>
</dbReference>
<evidence type="ECO:0000256" key="3">
    <source>
        <dbReference type="SAM" id="Coils"/>
    </source>
</evidence>
<dbReference type="GO" id="GO:0016477">
    <property type="term" value="P:cell migration"/>
    <property type="evidence" value="ECO:0007669"/>
    <property type="project" value="TreeGrafter"/>
</dbReference>
<name>A0A9N9TUS9_PHYSR</name>
<dbReference type="CDD" id="cd00201">
    <property type="entry name" value="WW"/>
    <property type="match status" value="1"/>
</dbReference>
<dbReference type="GO" id="GO:0043130">
    <property type="term" value="F:ubiquitin binding"/>
    <property type="evidence" value="ECO:0007669"/>
    <property type="project" value="InterPro"/>
</dbReference>
<dbReference type="GO" id="GO:0019900">
    <property type="term" value="F:kinase binding"/>
    <property type="evidence" value="ECO:0007669"/>
    <property type="project" value="TreeGrafter"/>
</dbReference>
<dbReference type="InterPro" id="IPR036020">
    <property type="entry name" value="WW_dom_sf"/>
</dbReference>
<dbReference type="PROSITE" id="PS01159">
    <property type="entry name" value="WW_DOMAIN_1"/>
    <property type="match status" value="1"/>
</dbReference>
<dbReference type="GO" id="GO:0006355">
    <property type="term" value="P:regulation of DNA-templated transcription"/>
    <property type="evidence" value="ECO:0007669"/>
    <property type="project" value="TreeGrafter"/>
</dbReference>
<dbReference type="GO" id="GO:0035330">
    <property type="term" value="P:regulation of hippo signaling"/>
    <property type="evidence" value="ECO:0007669"/>
    <property type="project" value="TreeGrafter"/>
</dbReference>
<dbReference type="GO" id="GO:0060090">
    <property type="term" value="F:molecular adaptor activity"/>
    <property type="evidence" value="ECO:0007669"/>
    <property type="project" value="TreeGrafter"/>
</dbReference>
<feature type="compositionally biased region" description="Polar residues" evidence="4">
    <location>
        <begin position="370"/>
        <end position="386"/>
    </location>
</feature>
<gene>
    <name evidence="7" type="ORF">PHYEVI_LOCUS10132</name>
</gene>
<feature type="region of interest" description="Disordered" evidence="4">
    <location>
        <begin position="355"/>
        <end position="390"/>
    </location>
</feature>
<dbReference type="OrthoDB" id="3045089at2759"/>
<dbReference type="InterPro" id="IPR003892">
    <property type="entry name" value="CUE"/>
</dbReference>
<evidence type="ECO:0000313" key="7">
    <source>
        <dbReference type="EMBL" id="CAG9863853.1"/>
    </source>
</evidence>
<evidence type="ECO:0000259" key="5">
    <source>
        <dbReference type="PROSITE" id="PS50020"/>
    </source>
</evidence>
<dbReference type="SUPFAM" id="SSF51045">
    <property type="entry name" value="WW domain"/>
    <property type="match status" value="1"/>
</dbReference>
<evidence type="ECO:0000259" key="6">
    <source>
        <dbReference type="PROSITE" id="PS51140"/>
    </source>
</evidence>
<evidence type="ECO:0008006" key="9">
    <source>
        <dbReference type="Google" id="ProtNLM"/>
    </source>
</evidence>
<evidence type="ECO:0000313" key="8">
    <source>
        <dbReference type="Proteomes" id="UP001153712"/>
    </source>
</evidence>
<comment type="subcellular location">
    <subcellularLocation>
        <location evidence="1">Cytoplasm</location>
    </subcellularLocation>
</comment>
<dbReference type="AlphaFoldDB" id="A0A9N9TUS9"/>
<evidence type="ECO:0000256" key="1">
    <source>
        <dbReference type="ARBA" id="ARBA00004496"/>
    </source>
</evidence>
<dbReference type="InterPro" id="IPR009060">
    <property type="entry name" value="UBA-like_sf"/>
</dbReference>
<organism evidence="7 8">
    <name type="scientific">Phyllotreta striolata</name>
    <name type="common">Striped flea beetle</name>
    <name type="synonym">Crioceris striolata</name>
    <dbReference type="NCBI Taxonomy" id="444603"/>
    <lineage>
        <taxon>Eukaryota</taxon>
        <taxon>Metazoa</taxon>
        <taxon>Ecdysozoa</taxon>
        <taxon>Arthropoda</taxon>
        <taxon>Hexapoda</taxon>
        <taxon>Insecta</taxon>
        <taxon>Pterygota</taxon>
        <taxon>Neoptera</taxon>
        <taxon>Endopterygota</taxon>
        <taxon>Coleoptera</taxon>
        <taxon>Polyphaga</taxon>
        <taxon>Cucujiformia</taxon>
        <taxon>Chrysomeloidea</taxon>
        <taxon>Chrysomelidae</taxon>
        <taxon>Galerucinae</taxon>
        <taxon>Alticini</taxon>
        <taxon>Phyllotreta</taxon>
    </lineage>
</organism>
<proteinExistence type="predicted"/>
<feature type="domain" description="WW" evidence="5">
    <location>
        <begin position="6"/>
        <end position="40"/>
    </location>
</feature>
<dbReference type="PANTHER" id="PTHR14791:SF23">
    <property type="entry name" value="WW DOMAIN-CONTAINING PROTEIN"/>
    <property type="match status" value="1"/>
</dbReference>
<dbReference type="Pfam" id="PF00397">
    <property type="entry name" value="WW"/>
    <property type="match status" value="1"/>
</dbReference>
<dbReference type="GO" id="GO:0046621">
    <property type="term" value="P:negative regulation of organ growth"/>
    <property type="evidence" value="ECO:0007669"/>
    <property type="project" value="TreeGrafter"/>
</dbReference>
<dbReference type="InterPro" id="IPR001202">
    <property type="entry name" value="WW_dom"/>
</dbReference>
<keyword evidence="8" id="KW-1185">Reference proteome</keyword>
<evidence type="ECO:0000256" key="2">
    <source>
        <dbReference type="ARBA" id="ARBA00022490"/>
    </source>
</evidence>